<dbReference type="Proteomes" id="UP000034325">
    <property type="component" value="Unassembled WGS sequence"/>
</dbReference>
<sequence length="318" mass="36180">MLEAARNSLSNFANDPKVQEWVVRRLPNEYVEYLLLENRYWVLEQRAPGKYTDLHTTLHILSNFNPLTRAYIGPVSGHGSFPAALPSYTLGRWNDDVADGHERLPTGYSSYVDLVQAQKEIIKTRGRNVIKGLTIEFLLKRVVAKLERVQKQSDNIRDDLTVFLDAMQTEYLRRVNKTVSTQQELSNLYANSFGKPHNIMLIALSSSAREEQIPELSQILGRMFNSETASLNEDFPRGICYIPSEVLSTSGLGLEELMLNPALVETNPTIQEWRKGEIHDCSRLYAALSEKAGALDWKARFYIKGLTKKMEPVLINHP</sequence>
<protein>
    <submittedName>
        <fullName evidence="1">Uncharacterized protein</fullName>
    </submittedName>
</protein>
<organism evidence="1 2">
    <name type="scientific">Candidatus Woesebacteria bacterium GW2011_GWA1_39_12</name>
    <dbReference type="NCBI Taxonomy" id="1618549"/>
    <lineage>
        <taxon>Bacteria</taxon>
        <taxon>Candidatus Woeseibacteriota</taxon>
    </lineage>
</organism>
<proteinExistence type="predicted"/>
<evidence type="ECO:0000313" key="1">
    <source>
        <dbReference type="EMBL" id="KKQ98202.1"/>
    </source>
</evidence>
<dbReference type="AlphaFoldDB" id="A0A0G0M4I2"/>
<dbReference type="InterPro" id="IPR008949">
    <property type="entry name" value="Isoprenoid_synthase_dom_sf"/>
</dbReference>
<gene>
    <name evidence="1" type="ORF">UT23_C0004G0041</name>
</gene>
<accession>A0A0G0M4I2</accession>
<comment type="caution">
    <text evidence="1">The sequence shown here is derived from an EMBL/GenBank/DDBJ whole genome shotgun (WGS) entry which is preliminary data.</text>
</comment>
<name>A0A0G0M4I2_9BACT</name>
<evidence type="ECO:0000313" key="2">
    <source>
        <dbReference type="Proteomes" id="UP000034325"/>
    </source>
</evidence>
<dbReference type="EMBL" id="LBWA01000004">
    <property type="protein sequence ID" value="KKQ98202.1"/>
    <property type="molecule type" value="Genomic_DNA"/>
</dbReference>
<reference evidence="1 2" key="1">
    <citation type="journal article" date="2015" name="Nature">
        <title>rRNA introns, odd ribosomes, and small enigmatic genomes across a large radiation of phyla.</title>
        <authorList>
            <person name="Brown C.T."/>
            <person name="Hug L.A."/>
            <person name="Thomas B.C."/>
            <person name="Sharon I."/>
            <person name="Castelle C.J."/>
            <person name="Singh A."/>
            <person name="Wilkins M.J."/>
            <person name="Williams K.H."/>
            <person name="Banfield J.F."/>
        </authorList>
    </citation>
    <scope>NUCLEOTIDE SEQUENCE [LARGE SCALE GENOMIC DNA]</scope>
</reference>
<dbReference type="Gene3D" id="1.10.600.10">
    <property type="entry name" value="Farnesyl Diphosphate Synthase"/>
    <property type="match status" value="1"/>
</dbReference>